<dbReference type="EMBL" id="LAZR01011203">
    <property type="protein sequence ID" value="KKM62913.1"/>
    <property type="molecule type" value="Genomic_DNA"/>
</dbReference>
<organism evidence="2">
    <name type="scientific">marine sediment metagenome</name>
    <dbReference type="NCBI Taxonomy" id="412755"/>
    <lineage>
        <taxon>unclassified sequences</taxon>
        <taxon>metagenomes</taxon>
        <taxon>ecological metagenomes</taxon>
    </lineage>
</organism>
<feature type="region of interest" description="Disordered" evidence="1">
    <location>
        <begin position="278"/>
        <end position="328"/>
    </location>
</feature>
<sequence>MQTQTATEAESVRIIFELFGKLDPTKPFKLIPLGTWFRGRRKLDITRARLEEVVKNFKGGLPPQKVLINLDHAENGGKVGNVKDLAYMEDGPKGPGLYVTEIELTDKGNAALDEDGYDGVSAEIVWTLNEGAMFQDPKTGDSVDNVLVGMALTPQPFFGHDEVGLFANENPQIEVFAKEPYDYNYLSAGFYGGAKSFNEYDEWQEAQQETQRLKSTDWIFRDLLDNIWYDETFDASEKAQLMMQLIGEFQARVQAGGEELMSQANILERVLTMVGLGPTREQPETNSIPDDGKPEAQPEEKPESQEELEMGKNKEKEEELQTETQPEAEIEKLQQDAAAEKLRADTAEAEIDKMRAGERSERLKVEAGAFKALPMPVDEYVEHFTIIEEKLPEDQVKWLRGQLEAYDKAMVAGGLLKEIGSDLETDQTDADRLESLVQAEIKESFAGDRSKYGEAMKTVSAAHPELAKALVAAG</sequence>
<protein>
    <submittedName>
        <fullName evidence="2">Uncharacterized protein</fullName>
    </submittedName>
</protein>
<feature type="compositionally biased region" description="Basic and acidic residues" evidence="1">
    <location>
        <begin position="290"/>
        <end position="319"/>
    </location>
</feature>
<dbReference type="AlphaFoldDB" id="A0A0F9J007"/>
<reference evidence="2" key="1">
    <citation type="journal article" date="2015" name="Nature">
        <title>Complex archaea that bridge the gap between prokaryotes and eukaryotes.</title>
        <authorList>
            <person name="Spang A."/>
            <person name="Saw J.H."/>
            <person name="Jorgensen S.L."/>
            <person name="Zaremba-Niedzwiedzka K."/>
            <person name="Martijn J."/>
            <person name="Lind A.E."/>
            <person name="van Eijk R."/>
            <person name="Schleper C."/>
            <person name="Guy L."/>
            <person name="Ettema T.J."/>
        </authorList>
    </citation>
    <scope>NUCLEOTIDE SEQUENCE</scope>
</reference>
<evidence type="ECO:0000313" key="2">
    <source>
        <dbReference type="EMBL" id="KKM62913.1"/>
    </source>
</evidence>
<proteinExistence type="predicted"/>
<evidence type="ECO:0000256" key="1">
    <source>
        <dbReference type="SAM" id="MobiDB-lite"/>
    </source>
</evidence>
<accession>A0A0F9J007</accession>
<name>A0A0F9J007_9ZZZZ</name>
<comment type="caution">
    <text evidence="2">The sequence shown here is derived from an EMBL/GenBank/DDBJ whole genome shotgun (WGS) entry which is preliminary data.</text>
</comment>
<gene>
    <name evidence="2" type="ORF">LCGC14_1516860</name>
</gene>